<evidence type="ECO:0008006" key="3">
    <source>
        <dbReference type="Google" id="ProtNLM"/>
    </source>
</evidence>
<name>A0A382F8G4_9ZZZZ</name>
<protein>
    <recommendedName>
        <fullName evidence="3">DUF2203 domain-containing protein</fullName>
    </recommendedName>
</protein>
<dbReference type="InterPro" id="IPR018699">
    <property type="entry name" value="DUF2203"/>
</dbReference>
<dbReference type="AlphaFoldDB" id="A0A382F8G4"/>
<feature type="coiled-coil region" evidence="1">
    <location>
        <begin position="55"/>
        <end position="82"/>
    </location>
</feature>
<evidence type="ECO:0000256" key="1">
    <source>
        <dbReference type="SAM" id="Coils"/>
    </source>
</evidence>
<proteinExistence type="predicted"/>
<dbReference type="EMBL" id="UINC01048220">
    <property type="protein sequence ID" value="SVB58493.1"/>
    <property type="molecule type" value="Genomic_DNA"/>
</dbReference>
<accession>A0A382F8G4</accession>
<organism evidence="2">
    <name type="scientific">marine metagenome</name>
    <dbReference type="NCBI Taxonomy" id="408172"/>
    <lineage>
        <taxon>unclassified sequences</taxon>
        <taxon>metagenomes</taxon>
        <taxon>ecological metagenomes</taxon>
    </lineage>
</organism>
<dbReference type="PIRSF" id="PIRSF016498">
    <property type="entry name" value="UCP016498"/>
    <property type="match status" value="1"/>
</dbReference>
<keyword evidence="1" id="KW-0175">Coiled coil</keyword>
<sequence length="150" mass="17393">MEAKIISIEEANRMLPLLKGIVGDIMMNWKAIIEKRAELECIEKGVRGFEAGLDLLDRENDLRDLKHQLNSLIDKINSYIREVEALGCFVEEFKRGVVNFPSLYNGRKVFLCWQPGDLSVGYWHELDETFNDRVAIRDLSEFLCHNPVHE</sequence>
<gene>
    <name evidence="2" type="ORF">METZ01_LOCUS211347</name>
</gene>
<dbReference type="Pfam" id="PF09969">
    <property type="entry name" value="DUF2203"/>
    <property type="match status" value="1"/>
</dbReference>
<reference evidence="2" key="1">
    <citation type="submission" date="2018-05" db="EMBL/GenBank/DDBJ databases">
        <authorList>
            <person name="Lanie J.A."/>
            <person name="Ng W.-L."/>
            <person name="Kazmierczak K.M."/>
            <person name="Andrzejewski T.M."/>
            <person name="Davidsen T.M."/>
            <person name="Wayne K.J."/>
            <person name="Tettelin H."/>
            <person name="Glass J.I."/>
            <person name="Rusch D."/>
            <person name="Podicherti R."/>
            <person name="Tsui H.-C.T."/>
            <person name="Winkler M.E."/>
        </authorList>
    </citation>
    <scope>NUCLEOTIDE SEQUENCE</scope>
</reference>
<evidence type="ECO:0000313" key="2">
    <source>
        <dbReference type="EMBL" id="SVB58493.1"/>
    </source>
</evidence>